<accession>A0A317EVQ5</accession>
<evidence type="ECO:0000259" key="7">
    <source>
        <dbReference type="Pfam" id="PF07980"/>
    </source>
</evidence>
<dbReference type="OrthoDB" id="630434at2"/>
<evidence type="ECO:0000259" key="8">
    <source>
        <dbReference type="Pfam" id="PF14322"/>
    </source>
</evidence>
<evidence type="ECO:0000256" key="6">
    <source>
        <dbReference type="SAM" id="SignalP"/>
    </source>
</evidence>
<keyword evidence="4" id="KW-0472">Membrane</keyword>
<feature type="signal peptide" evidence="6">
    <location>
        <begin position="1"/>
        <end position="21"/>
    </location>
</feature>
<keyword evidence="3 6" id="KW-0732">Signal</keyword>
<dbReference type="RefSeq" id="WP_109931213.1">
    <property type="nucleotide sequence ID" value="NZ_QGNY01000006.1"/>
</dbReference>
<evidence type="ECO:0000313" key="10">
    <source>
        <dbReference type="Proteomes" id="UP000245391"/>
    </source>
</evidence>
<dbReference type="InterPro" id="IPR012944">
    <property type="entry name" value="SusD_RagB_dom"/>
</dbReference>
<evidence type="ECO:0000256" key="3">
    <source>
        <dbReference type="ARBA" id="ARBA00022729"/>
    </source>
</evidence>
<proteinExistence type="inferred from homology"/>
<organism evidence="9 10">
    <name type="scientific">Pedobacter paludis</name>
    <dbReference type="NCBI Taxonomy" id="2203212"/>
    <lineage>
        <taxon>Bacteria</taxon>
        <taxon>Pseudomonadati</taxon>
        <taxon>Bacteroidota</taxon>
        <taxon>Sphingobacteriia</taxon>
        <taxon>Sphingobacteriales</taxon>
        <taxon>Sphingobacteriaceae</taxon>
        <taxon>Pedobacter</taxon>
    </lineage>
</organism>
<sequence length="515" mass="57295">MKNCKITSVFMLIIALFTSCKKDFLETFPTDQVAQTTAFESIANAKLAVNGMYRLMYLQISNQSQDAHGAMMLNMDAMGEDFVWSGNTYSYFKPALRWVDHRSASSSLAAFPYLLYYRINSNANMIIENIDNISGATVDKDAIKGECLAVRAWCHFNLVQLYGKRYEAGKQNTQPGIPIAISNDGVDQPRSSVEAVYAQINKDLDQAIILLAAAPARSAKTHVNLSVAKGFKARVALTMQDWTNAAKYAREARTGFSLMSNSDYLGGFTVISNAEWMWGANQLADQVPTYGSFYSYVSGNFNSSWNRLEPKMINSVLYAKIASTDIRKKLWWDGTTADKVNFPGAIDAATGTAASGVKVIKYMHRKFKVQDVNSRAGDIPFMRVAEMYLIEAEALARAGGQDAAAASALYPLAVNRNPSYVLSTKTGAALIDEIMVQRRIELWGEGFRFYDLKRTDSDMDRNGMDNPRVSTSVTYTDIAYTLFKARASQNNLWEYKIPQDEIDINKAIGPEDQNP</sequence>
<dbReference type="InterPro" id="IPR011990">
    <property type="entry name" value="TPR-like_helical_dom_sf"/>
</dbReference>
<dbReference type="EMBL" id="QGNY01000006">
    <property type="protein sequence ID" value="PWS30595.1"/>
    <property type="molecule type" value="Genomic_DNA"/>
</dbReference>
<keyword evidence="10" id="KW-1185">Reference proteome</keyword>
<gene>
    <name evidence="9" type="ORF">DF947_16820</name>
</gene>
<feature type="domain" description="RagB/SusD" evidence="7">
    <location>
        <begin position="275"/>
        <end position="509"/>
    </location>
</feature>
<dbReference type="CDD" id="cd08977">
    <property type="entry name" value="SusD"/>
    <property type="match status" value="1"/>
</dbReference>
<evidence type="ECO:0000256" key="1">
    <source>
        <dbReference type="ARBA" id="ARBA00004442"/>
    </source>
</evidence>
<dbReference type="SUPFAM" id="SSF48452">
    <property type="entry name" value="TPR-like"/>
    <property type="match status" value="1"/>
</dbReference>
<feature type="chain" id="PRO_5016255831" evidence="6">
    <location>
        <begin position="22"/>
        <end position="515"/>
    </location>
</feature>
<evidence type="ECO:0000313" key="9">
    <source>
        <dbReference type="EMBL" id="PWS30595.1"/>
    </source>
</evidence>
<evidence type="ECO:0000256" key="5">
    <source>
        <dbReference type="ARBA" id="ARBA00023237"/>
    </source>
</evidence>
<dbReference type="Proteomes" id="UP000245391">
    <property type="component" value="Unassembled WGS sequence"/>
</dbReference>
<dbReference type="GO" id="GO:0009279">
    <property type="term" value="C:cell outer membrane"/>
    <property type="evidence" value="ECO:0007669"/>
    <property type="project" value="UniProtKB-SubCell"/>
</dbReference>
<comment type="caution">
    <text evidence="9">The sequence shown here is derived from an EMBL/GenBank/DDBJ whole genome shotgun (WGS) entry which is preliminary data.</text>
</comment>
<feature type="domain" description="SusD-like N-terminal" evidence="8">
    <location>
        <begin position="74"/>
        <end position="237"/>
    </location>
</feature>
<evidence type="ECO:0000256" key="4">
    <source>
        <dbReference type="ARBA" id="ARBA00023136"/>
    </source>
</evidence>
<comment type="subcellular location">
    <subcellularLocation>
        <location evidence="1">Cell outer membrane</location>
    </subcellularLocation>
</comment>
<comment type="similarity">
    <text evidence="2">Belongs to the SusD family.</text>
</comment>
<reference evidence="10" key="1">
    <citation type="submission" date="2018-05" db="EMBL/GenBank/DDBJ databases">
        <title>Pedobacter paludis sp. nov., isolated from wetland soil.</title>
        <authorList>
            <person name="Zhang Y."/>
        </authorList>
    </citation>
    <scope>NUCLEOTIDE SEQUENCE [LARGE SCALE GENOMIC DNA]</scope>
    <source>
        <strain evidence="10">R-8</strain>
    </source>
</reference>
<dbReference type="Gene3D" id="1.25.40.390">
    <property type="match status" value="1"/>
</dbReference>
<name>A0A317EVQ5_9SPHI</name>
<keyword evidence="5" id="KW-0998">Cell outer membrane</keyword>
<dbReference type="InterPro" id="IPR033985">
    <property type="entry name" value="SusD-like_N"/>
</dbReference>
<protein>
    <submittedName>
        <fullName evidence="9">RagB/SusD family nutrient uptake outer membrane protein</fullName>
    </submittedName>
</protein>
<dbReference type="AlphaFoldDB" id="A0A317EVQ5"/>
<dbReference type="PROSITE" id="PS51257">
    <property type="entry name" value="PROKAR_LIPOPROTEIN"/>
    <property type="match status" value="1"/>
</dbReference>
<evidence type="ECO:0000256" key="2">
    <source>
        <dbReference type="ARBA" id="ARBA00006275"/>
    </source>
</evidence>
<dbReference type="Pfam" id="PF07980">
    <property type="entry name" value="SusD_RagB"/>
    <property type="match status" value="1"/>
</dbReference>
<dbReference type="Pfam" id="PF14322">
    <property type="entry name" value="SusD-like_3"/>
    <property type="match status" value="1"/>
</dbReference>